<feature type="domain" description="AAA+ ATPase" evidence="15">
    <location>
        <begin position="319"/>
        <end position="481"/>
    </location>
</feature>
<dbReference type="SMART" id="SM01024">
    <property type="entry name" value="BCS1_N"/>
    <property type="match status" value="1"/>
</dbReference>
<feature type="compositionally biased region" description="Polar residues" evidence="13">
    <location>
        <begin position="388"/>
        <end position="415"/>
    </location>
</feature>
<dbReference type="PANTHER" id="PTHR23070">
    <property type="entry name" value="BCS1 AAA-TYPE ATPASE"/>
    <property type="match status" value="1"/>
</dbReference>
<comment type="similarity">
    <text evidence="2">Belongs to the AAA ATPase family. BCS1 subfamily.</text>
</comment>
<feature type="region of interest" description="Disordered" evidence="13">
    <location>
        <begin position="388"/>
        <end position="426"/>
    </location>
</feature>
<dbReference type="SMART" id="SM00382">
    <property type="entry name" value="AAA"/>
    <property type="match status" value="1"/>
</dbReference>
<comment type="subcellular location">
    <subcellularLocation>
        <location evidence="1">Mitochondrion inner membrane</location>
        <topology evidence="1">Single-pass membrane protein</topology>
    </subcellularLocation>
</comment>
<dbReference type="InterPro" id="IPR057495">
    <property type="entry name" value="AAA_lid_BCS1"/>
</dbReference>
<evidence type="ECO:0000256" key="5">
    <source>
        <dbReference type="ARBA" id="ARBA00022792"/>
    </source>
</evidence>
<evidence type="ECO:0000256" key="4">
    <source>
        <dbReference type="ARBA" id="ARBA00022741"/>
    </source>
</evidence>
<dbReference type="RefSeq" id="XP_026602356.1">
    <property type="nucleotide sequence ID" value="XM_026749266.1"/>
</dbReference>
<feature type="transmembrane region" description="Helical" evidence="14">
    <location>
        <begin position="62"/>
        <end position="80"/>
    </location>
</feature>
<dbReference type="Gene3D" id="3.40.50.300">
    <property type="entry name" value="P-loop containing nucleotide triphosphate hydrolases"/>
    <property type="match status" value="1"/>
</dbReference>
<dbReference type="InterPro" id="IPR027417">
    <property type="entry name" value="P-loop_NTPase"/>
</dbReference>
<keyword evidence="8 14" id="KW-1133">Transmembrane helix</keyword>
<keyword evidence="5" id="KW-0999">Mitochondrion inner membrane</keyword>
<dbReference type="InterPro" id="IPR050747">
    <property type="entry name" value="Mitochondrial_chaperone_BCS1"/>
</dbReference>
<name>A0A3D8RKU9_9EURO</name>
<keyword evidence="3 14" id="KW-0812">Transmembrane</keyword>
<feature type="compositionally biased region" description="Basic and acidic residues" evidence="13">
    <location>
        <begin position="598"/>
        <end position="628"/>
    </location>
</feature>
<evidence type="ECO:0000256" key="13">
    <source>
        <dbReference type="SAM" id="MobiDB-lite"/>
    </source>
</evidence>
<evidence type="ECO:0000313" key="17">
    <source>
        <dbReference type="EMBL" id="RDW74588.1"/>
    </source>
</evidence>
<evidence type="ECO:0000256" key="7">
    <source>
        <dbReference type="ARBA" id="ARBA00022840"/>
    </source>
</evidence>
<feature type="compositionally biased region" description="Low complexity" evidence="13">
    <location>
        <begin position="416"/>
        <end position="425"/>
    </location>
</feature>
<sequence>MTSISASAMANTTTPSTSIPLTMHANPLLNPSDTALLETFIPGYSMASRFLSTYLQIDLSSYIPYLILLAVIGATVRYIYNLLSALFEEHCISTAEIRHDDEVYNYLMYWLAQQPFTNRTTHFVAGTRISGSARYYDSDDESEDGWGDADEIDDEGNVIGTDAEDFDTYWAKATARDKHKKLRFTPSEGTHYFWFHGRPLAFIREKQDDKNSGGGYYGYGAKAPERLYVSCIGRDPAVLKELLLEAQRCYVAKDSNNTVIYRGHKSGAYTEWSRCMARAPRALSTVVLDKVQKDAFIDDIKEYLHPRTRRWYSNRGIPYRRGYLLHGPPGTGKTSLCFAAAGLLGLELYLLNLSSKSLDEDELMALFSELPRRCIVLLEDVDCAGMSQKRTAGSSSNDDNSTPASTEQTEAENVNSSGSSSGTTSLEKQGVSLSGLLNVIDGVAASEGRILVMTTNHPEKLDPALVRPGRIDMSITFGYSTASDIQELFSAIYSTLEGDLRVSRTERLSPKMRAKMAKRAGAARPGSVGEKARSNVRVQRTSKFSEEQVCAWAGRFAERVPAGEFTPAEIQGYLLNYKTDPEAAIEGAEKWAVEMREKKAKDKTAGVDAAKGDEEEKLDEEKKPEKLEVNGVDGDSELKGKSGSEDMVMTNGHTHTDGRS</sequence>
<protein>
    <submittedName>
        <fullName evidence="17">Uncharacterized protein</fullName>
    </submittedName>
</protein>
<dbReference type="Proteomes" id="UP000256690">
    <property type="component" value="Unassembled WGS sequence"/>
</dbReference>
<keyword evidence="10 14" id="KW-0472">Membrane</keyword>
<feature type="region of interest" description="Disordered" evidence="13">
    <location>
        <begin position="598"/>
        <end position="660"/>
    </location>
</feature>
<dbReference type="Pfam" id="PF08740">
    <property type="entry name" value="BCS1_N"/>
    <property type="match status" value="1"/>
</dbReference>
<keyword evidence="7 12" id="KW-0067">ATP-binding</keyword>
<evidence type="ECO:0000259" key="16">
    <source>
        <dbReference type="SMART" id="SM01024"/>
    </source>
</evidence>
<keyword evidence="6" id="KW-0378">Hydrolase</keyword>
<evidence type="ECO:0000256" key="12">
    <source>
        <dbReference type="RuleBase" id="RU003651"/>
    </source>
</evidence>
<dbReference type="Pfam" id="PF00004">
    <property type="entry name" value="AAA"/>
    <property type="match status" value="1"/>
</dbReference>
<reference evidence="17 18" key="1">
    <citation type="journal article" date="2018" name="IMA Fungus">
        <title>IMA Genome-F 9: Draft genome sequence of Annulohypoxylon stygium, Aspergillus mulundensis, Berkeleyomyces basicola (syn. Thielaviopsis basicola), Ceratocystis smalleyi, two Cercospora beticola strains, Coleophoma cylindrospora, Fusarium fracticaudum, Phialophora cf. hyalina, and Morchella septimelata.</title>
        <authorList>
            <person name="Wingfield B.D."/>
            <person name="Bills G.F."/>
            <person name="Dong Y."/>
            <person name="Huang W."/>
            <person name="Nel W.J."/>
            <person name="Swalarsk-Parry B.S."/>
            <person name="Vaghefi N."/>
            <person name="Wilken P.M."/>
            <person name="An Z."/>
            <person name="de Beer Z.W."/>
            <person name="De Vos L."/>
            <person name="Chen L."/>
            <person name="Duong T.A."/>
            <person name="Gao Y."/>
            <person name="Hammerbacher A."/>
            <person name="Kikkert J.R."/>
            <person name="Li Y."/>
            <person name="Li H."/>
            <person name="Li K."/>
            <person name="Li Q."/>
            <person name="Liu X."/>
            <person name="Ma X."/>
            <person name="Naidoo K."/>
            <person name="Pethybridge S.J."/>
            <person name="Sun J."/>
            <person name="Steenkamp E.T."/>
            <person name="van der Nest M.A."/>
            <person name="van Wyk S."/>
            <person name="Wingfield M.J."/>
            <person name="Xiong C."/>
            <person name="Yue Q."/>
            <person name="Zhang X."/>
        </authorList>
    </citation>
    <scope>NUCLEOTIDE SEQUENCE [LARGE SCALE GENOMIC DNA]</scope>
    <source>
        <strain evidence="17 18">DSM 5745</strain>
    </source>
</reference>
<proteinExistence type="inferred from homology"/>
<dbReference type="EMBL" id="PVWQ01000008">
    <property type="protein sequence ID" value="RDW74588.1"/>
    <property type="molecule type" value="Genomic_DNA"/>
</dbReference>
<evidence type="ECO:0000256" key="3">
    <source>
        <dbReference type="ARBA" id="ARBA00022692"/>
    </source>
</evidence>
<dbReference type="InterPro" id="IPR003593">
    <property type="entry name" value="AAA+_ATPase"/>
</dbReference>
<dbReference type="InterPro" id="IPR003960">
    <property type="entry name" value="ATPase_AAA_CS"/>
</dbReference>
<evidence type="ECO:0000256" key="11">
    <source>
        <dbReference type="ARBA" id="ARBA00048778"/>
    </source>
</evidence>
<dbReference type="InterPro" id="IPR014851">
    <property type="entry name" value="BCS1_N"/>
</dbReference>
<evidence type="ECO:0000313" key="18">
    <source>
        <dbReference type="Proteomes" id="UP000256690"/>
    </source>
</evidence>
<dbReference type="PROSITE" id="PS00674">
    <property type="entry name" value="AAA"/>
    <property type="match status" value="1"/>
</dbReference>
<evidence type="ECO:0000256" key="10">
    <source>
        <dbReference type="ARBA" id="ARBA00023136"/>
    </source>
</evidence>
<feature type="domain" description="BCS1 N-terminal" evidence="16">
    <location>
        <begin position="67"/>
        <end position="286"/>
    </location>
</feature>
<evidence type="ECO:0000256" key="14">
    <source>
        <dbReference type="SAM" id="Phobius"/>
    </source>
</evidence>
<dbReference type="InterPro" id="IPR003959">
    <property type="entry name" value="ATPase_AAA_core"/>
</dbReference>
<evidence type="ECO:0000256" key="8">
    <source>
        <dbReference type="ARBA" id="ARBA00022989"/>
    </source>
</evidence>
<dbReference type="GO" id="GO:0005743">
    <property type="term" value="C:mitochondrial inner membrane"/>
    <property type="evidence" value="ECO:0007669"/>
    <property type="project" value="UniProtKB-SubCell"/>
</dbReference>
<comment type="caution">
    <text evidence="17">The sequence shown here is derived from an EMBL/GenBank/DDBJ whole genome shotgun (WGS) entry which is preliminary data.</text>
</comment>
<dbReference type="OrthoDB" id="10251412at2759"/>
<keyword evidence="9" id="KW-0496">Mitochondrion</keyword>
<comment type="catalytic activity">
    <reaction evidence="11">
        <text>ATP + H2O = ADP + phosphate + H(+)</text>
        <dbReference type="Rhea" id="RHEA:13065"/>
        <dbReference type="ChEBI" id="CHEBI:15377"/>
        <dbReference type="ChEBI" id="CHEBI:15378"/>
        <dbReference type="ChEBI" id="CHEBI:30616"/>
        <dbReference type="ChEBI" id="CHEBI:43474"/>
        <dbReference type="ChEBI" id="CHEBI:456216"/>
    </reaction>
    <physiologicalReaction direction="left-to-right" evidence="11">
        <dbReference type="Rhea" id="RHEA:13066"/>
    </physiologicalReaction>
</comment>
<organism evidence="17 18">
    <name type="scientific">Aspergillus mulundensis</name>
    <dbReference type="NCBI Taxonomy" id="1810919"/>
    <lineage>
        <taxon>Eukaryota</taxon>
        <taxon>Fungi</taxon>
        <taxon>Dikarya</taxon>
        <taxon>Ascomycota</taxon>
        <taxon>Pezizomycotina</taxon>
        <taxon>Eurotiomycetes</taxon>
        <taxon>Eurotiomycetidae</taxon>
        <taxon>Eurotiales</taxon>
        <taxon>Aspergillaceae</taxon>
        <taxon>Aspergillus</taxon>
        <taxon>Aspergillus subgen. Nidulantes</taxon>
    </lineage>
</organism>
<accession>A0A3D8RKU9</accession>
<dbReference type="Pfam" id="PF25426">
    <property type="entry name" value="AAA_lid_BCS1"/>
    <property type="match status" value="1"/>
</dbReference>
<dbReference type="GO" id="GO:0016887">
    <property type="term" value="F:ATP hydrolysis activity"/>
    <property type="evidence" value="ECO:0007669"/>
    <property type="project" value="InterPro"/>
</dbReference>
<dbReference type="GeneID" id="38117620"/>
<evidence type="ECO:0000259" key="15">
    <source>
        <dbReference type="SMART" id="SM00382"/>
    </source>
</evidence>
<gene>
    <name evidence="17" type="ORF">DSM5745_07250</name>
</gene>
<keyword evidence="4 12" id="KW-0547">Nucleotide-binding</keyword>
<keyword evidence="18" id="KW-1185">Reference proteome</keyword>
<dbReference type="STRING" id="1810919.A0A3D8RKU9"/>
<evidence type="ECO:0000256" key="9">
    <source>
        <dbReference type="ARBA" id="ARBA00023128"/>
    </source>
</evidence>
<dbReference type="GO" id="GO:0005524">
    <property type="term" value="F:ATP binding"/>
    <property type="evidence" value="ECO:0007669"/>
    <property type="project" value="UniProtKB-KW"/>
</dbReference>
<dbReference type="AlphaFoldDB" id="A0A3D8RKU9"/>
<evidence type="ECO:0000256" key="2">
    <source>
        <dbReference type="ARBA" id="ARBA00007448"/>
    </source>
</evidence>
<evidence type="ECO:0000256" key="1">
    <source>
        <dbReference type="ARBA" id="ARBA00004434"/>
    </source>
</evidence>
<dbReference type="SUPFAM" id="SSF52540">
    <property type="entry name" value="P-loop containing nucleoside triphosphate hydrolases"/>
    <property type="match status" value="1"/>
</dbReference>
<evidence type="ECO:0000256" key="6">
    <source>
        <dbReference type="ARBA" id="ARBA00022801"/>
    </source>
</evidence>